<evidence type="ECO:0000256" key="1">
    <source>
        <dbReference type="SAM" id="MobiDB-lite"/>
    </source>
</evidence>
<evidence type="ECO:0000313" key="3">
    <source>
        <dbReference type="Proteomes" id="UP001369815"/>
    </source>
</evidence>
<proteinExistence type="predicted"/>
<accession>A0AAX6MY62</accession>
<organism evidence="2 3">
    <name type="scientific">Daldinia eschscholtzii</name>
    <dbReference type="NCBI Taxonomy" id="292717"/>
    <lineage>
        <taxon>Eukaryota</taxon>
        <taxon>Fungi</taxon>
        <taxon>Dikarya</taxon>
        <taxon>Ascomycota</taxon>
        <taxon>Pezizomycotina</taxon>
        <taxon>Sordariomycetes</taxon>
        <taxon>Xylariomycetidae</taxon>
        <taxon>Xylariales</taxon>
        <taxon>Hypoxylaceae</taxon>
        <taxon>Daldinia</taxon>
    </lineage>
</organism>
<keyword evidence="3" id="KW-1185">Reference proteome</keyword>
<comment type="caution">
    <text evidence="2">The sequence shown here is derived from an EMBL/GenBank/DDBJ whole genome shotgun (WGS) entry which is preliminary data.</text>
</comment>
<dbReference type="EMBL" id="JBANMG010000001">
    <property type="protein sequence ID" value="KAK6957549.1"/>
    <property type="molecule type" value="Genomic_DNA"/>
</dbReference>
<evidence type="ECO:0000313" key="2">
    <source>
        <dbReference type="EMBL" id="KAK6957549.1"/>
    </source>
</evidence>
<feature type="region of interest" description="Disordered" evidence="1">
    <location>
        <begin position="25"/>
        <end position="44"/>
    </location>
</feature>
<name>A0AAX6MY62_9PEZI</name>
<dbReference type="Proteomes" id="UP001369815">
    <property type="component" value="Unassembled WGS sequence"/>
</dbReference>
<sequence>MRARRLTGIDEEAIEAIDKFAAKSVLQGTPKQPPSGVDPLGAATPSGSEYAAAAFVRSTCPLLNGGTDGGHRNSARARTVILKERVLHVPPDEFVAVGVPTVQSTHLVLMESVEADWGRSG</sequence>
<reference evidence="2 3" key="1">
    <citation type="journal article" date="2024" name="Front Chem Biol">
        <title>Unveiling the potential of Daldinia eschscholtzii MFLUCC 19-0629 through bioactivity and bioinformatics studies for enhanced sustainable agriculture production.</title>
        <authorList>
            <person name="Brooks S."/>
            <person name="Weaver J.A."/>
            <person name="Klomchit A."/>
            <person name="Alharthi S.A."/>
            <person name="Onlamun T."/>
            <person name="Nurani R."/>
            <person name="Vong T.K."/>
            <person name="Alberti F."/>
            <person name="Greco C."/>
        </authorList>
    </citation>
    <scope>NUCLEOTIDE SEQUENCE [LARGE SCALE GENOMIC DNA]</scope>
    <source>
        <strain evidence="2">MFLUCC 19-0629</strain>
    </source>
</reference>
<protein>
    <submittedName>
        <fullName evidence="2">Uncharacterized protein</fullName>
    </submittedName>
</protein>
<dbReference type="AlphaFoldDB" id="A0AAX6MY62"/>
<gene>
    <name evidence="2" type="ORF">Daesc_000336</name>
</gene>